<reference evidence="11" key="2">
    <citation type="submission" date="2023-03" db="EMBL/GenBank/DDBJ databases">
        <authorList>
            <person name="Zhang Z."/>
        </authorList>
    </citation>
    <scope>NUCLEOTIDE SEQUENCE</scope>
    <source>
        <strain evidence="11">DSA</strain>
    </source>
</reference>
<keyword evidence="3" id="KW-0597">Phosphoprotein</keyword>
<dbReference type="GO" id="GO:0005524">
    <property type="term" value="F:ATP binding"/>
    <property type="evidence" value="ECO:0007669"/>
    <property type="project" value="UniProtKB-KW"/>
</dbReference>
<protein>
    <recommendedName>
        <fullName evidence="2">histidine kinase</fullName>
        <ecNumber evidence="2">2.7.13.3</ecNumber>
    </recommendedName>
</protein>
<dbReference type="SMART" id="SM00387">
    <property type="entry name" value="HATPase_c"/>
    <property type="match status" value="1"/>
</dbReference>
<comment type="caution">
    <text evidence="11">The sequence shown here is derived from an EMBL/GenBank/DDBJ whole genome shotgun (WGS) entry which is preliminary data.</text>
</comment>
<dbReference type="SMART" id="SM00388">
    <property type="entry name" value="HisKA"/>
    <property type="match status" value="1"/>
</dbReference>
<dbReference type="PANTHER" id="PTHR43065">
    <property type="entry name" value="SENSOR HISTIDINE KINASE"/>
    <property type="match status" value="1"/>
</dbReference>
<keyword evidence="12" id="KW-1185">Reference proteome</keyword>
<sequence length="471" mass="52547">MAFDIAYISKTDDVLVQDLETKLTRIVDRMSSQIQNQVEEQLEERPEVNLSQTLVNAFEDATEPILDINKGVRIGLYVVQQDEIYIRGYLHDNRPPGGESPNTREQRIYNETAAGIKAAVAGGLPISKLGKTWDDRFLEYLVPINVDSKLVAVVWAQERMHPVFAQSAKARQILLVFTLIVFGFGVGATIFSVLSWVKKVSRIKDGLMSLEKDLNNSLPDMSGEMGQITKAINRMAANLSEKEHMAEQLRRSEYLSELGRFVTDIAHELRSPVSIIQTTVDLMEPRVKNQSDLKECVEMIQKQLDRHSRLTTELLNFGSPTQVKMDPFDLRELVRTVTAQTEQLLRKSNIELKVVTSNILPNIRGDQEKLTQTFINLIINAIQAMPKGGTLTIETFVGENTACVAFSDTGEGIKPEDISKIFQPFFSKKAGGSGLGLAISKKIVESHGGTMQVESIPGNGAKFTLCFPDYQ</sequence>
<keyword evidence="7 11" id="KW-0067">ATP-binding</keyword>
<evidence type="ECO:0000256" key="9">
    <source>
        <dbReference type="SAM" id="Phobius"/>
    </source>
</evidence>
<keyword evidence="5" id="KW-0547">Nucleotide-binding</keyword>
<evidence type="ECO:0000256" key="1">
    <source>
        <dbReference type="ARBA" id="ARBA00000085"/>
    </source>
</evidence>
<dbReference type="Gene3D" id="1.10.287.130">
    <property type="match status" value="1"/>
</dbReference>
<dbReference type="InterPro" id="IPR003661">
    <property type="entry name" value="HisK_dim/P_dom"/>
</dbReference>
<evidence type="ECO:0000256" key="8">
    <source>
        <dbReference type="ARBA" id="ARBA00023012"/>
    </source>
</evidence>
<evidence type="ECO:0000256" key="4">
    <source>
        <dbReference type="ARBA" id="ARBA00022679"/>
    </source>
</evidence>
<proteinExistence type="predicted"/>
<dbReference type="Gene3D" id="3.30.565.10">
    <property type="entry name" value="Histidine kinase-like ATPase, C-terminal domain"/>
    <property type="match status" value="1"/>
</dbReference>
<feature type="domain" description="Histidine kinase" evidence="10">
    <location>
        <begin position="264"/>
        <end position="471"/>
    </location>
</feature>
<dbReference type="SUPFAM" id="SSF55874">
    <property type="entry name" value="ATPase domain of HSP90 chaperone/DNA topoisomerase II/histidine kinase"/>
    <property type="match status" value="1"/>
</dbReference>
<evidence type="ECO:0000256" key="5">
    <source>
        <dbReference type="ARBA" id="ARBA00022741"/>
    </source>
</evidence>
<organism evidence="11 12">
    <name type="scientific">Desulforamulus aquiferis</name>
    <dbReference type="NCBI Taxonomy" id="1397668"/>
    <lineage>
        <taxon>Bacteria</taxon>
        <taxon>Bacillati</taxon>
        <taxon>Bacillota</taxon>
        <taxon>Clostridia</taxon>
        <taxon>Eubacteriales</taxon>
        <taxon>Peptococcaceae</taxon>
        <taxon>Desulforamulus</taxon>
    </lineage>
</organism>
<dbReference type="PRINTS" id="PR00344">
    <property type="entry name" value="BCTRLSENSOR"/>
</dbReference>
<keyword evidence="6" id="KW-0418">Kinase</keyword>
<keyword evidence="9" id="KW-0812">Transmembrane</keyword>
<evidence type="ECO:0000259" key="10">
    <source>
        <dbReference type="PROSITE" id="PS50109"/>
    </source>
</evidence>
<dbReference type="InterPro" id="IPR004358">
    <property type="entry name" value="Sig_transdc_His_kin-like_C"/>
</dbReference>
<dbReference type="InterPro" id="IPR003594">
    <property type="entry name" value="HATPase_dom"/>
</dbReference>
<dbReference type="CDD" id="cd00082">
    <property type="entry name" value="HisKA"/>
    <property type="match status" value="1"/>
</dbReference>
<dbReference type="EC" id="2.7.13.3" evidence="2"/>
<evidence type="ECO:0000256" key="2">
    <source>
        <dbReference type="ARBA" id="ARBA00012438"/>
    </source>
</evidence>
<evidence type="ECO:0000256" key="3">
    <source>
        <dbReference type="ARBA" id="ARBA00022553"/>
    </source>
</evidence>
<evidence type="ECO:0000313" key="12">
    <source>
        <dbReference type="Proteomes" id="UP001172911"/>
    </source>
</evidence>
<accession>A0AAW7ZF16</accession>
<comment type="catalytic activity">
    <reaction evidence="1">
        <text>ATP + protein L-histidine = ADP + protein N-phospho-L-histidine.</text>
        <dbReference type="EC" id="2.7.13.3"/>
    </reaction>
</comment>
<dbReference type="InterPro" id="IPR036890">
    <property type="entry name" value="HATPase_C_sf"/>
</dbReference>
<keyword evidence="9" id="KW-1133">Transmembrane helix</keyword>
<dbReference type="InterPro" id="IPR005467">
    <property type="entry name" value="His_kinase_dom"/>
</dbReference>
<dbReference type="GO" id="GO:0000155">
    <property type="term" value="F:phosphorelay sensor kinase activity"/>
    <property type="evidence" value="ECO:0007669"/>
    <property type="project" value="InterPro"/>
</dbReference>
<feature type="transmembrane region" description="Helical" evidence="9">
    <location>
        <begin position="173"/>
        <end position="197"/>
    </location>
</feature>
<dbReference type="Gene3D" id="6.10.340.10">
    <property type="match status" value="1"/>
</dbReference>
<evidence type="ECO:0000256" key="7">
    <source>
        <dbReference type="ARBA" id="ARBA00022840"/>
    </source>
</evidence>
<dbReference type="Proteomes" id="UP001172911">
    <property type="component" value="Unassembled WGS sequence"/>
</dbReference>
<keyword evidence="9" id="KW-0472">Membrane</keyword>
<dbReference type="SUPFAM" id="SSF47384">
    <property type="entry name" value="Homodimeric domain of signal transducing histidine kinase"/>
    <property type="match status" value="1"/>
</dbReference>
<reference evidence="11" key="1">
    <citation type="journal article" date="2023" name="J. Hazard. Mater.">
        <title>Anaerobic biodegradation of pyrene and benzo[a]pyrene by a new sulfate-reducing Desulforamulus aquiferis strain DSA.</title>
        <authorList>
            <person name="Zhang Z."/>
            <person name="Sun J."/>
            <person name="Gong X."/>
            <person name="Wang C."/>
            <person name="Wang H."/>
        </authorList>
    </citation>
    <scope>NUCLEOTIDE SEQUENCE</scope>
    <source>
        <strain evidence="11">DSA</strain>
    </source>
</reference>
<dbReference type="PANTHER" id="PTHR43065:SF10">
    <property type="entry name" value="PEROXIDE STRESS-ACTIVATED HISTIDINE KINASE MAK3"/>
    <property type="match status" value="1"/>
</dbReference>
<dbReference type="InterPro" id="IPR036097">
    <property type="entry name" value="HisK_dim/P_sf"/>
</dbReference>
<evidence type="ECO:0000313" key="11">
    <source>
        <dbReference type="EMBL" id="MDO7787739.1"/>
    </source>
</evidence>
<keyword evidence="8" id="KW-0902">Two-component regulatory system</keyword>
<evidence type="ECO:0000256" key="6">
    <source>
        <dbReference type="ARBA" id="ARBA00022777"/>
    </source>
</evidence>
<dbReference type="EMBL" id="JARPTC010000016">
    <property type="protein sequence ID" value="MDO7787739.1"/>
    <property type="molecule type" value="Genomic_DNA"/>
</dbReference>
<name>A0AAW7ZF16_9FIRM</name>
<dbReference type="Pfam" id="PF00512">
    <property type="entry name" value="HisKA"/>
    <property type="match status" value="1"/>
</dbReference>
<dbReference type="AlphaFoldDB" id="A0AAW7ZF16"/>
<dbReference type="PROSITE" id="PS50109">
    <property type="entry name" value="HIS_KIN"/>
    <property type="match status" value="1"/>
</dbReference>
<keyword evidence="4" id="KW-0808">Transferase</keyword>
<gene>
    <name evidence="11" type="ORF">P6N53_10970</name>
</gene>
<dbReference type="Pfam" id="PF02518">
    <property type="entry name" value="HATPase_c"/>
    <property type="match status" value="1"/>
</dbReference>